<sequence length="487" mass="51252">MKPPAFVGLIESSSSVQAAIFANASCGPFSDRGSPCLLGNYARYAVNVSSAEDVAAAVRFANEKNIRLVIRNTAHDYMGRSTGAGALAIWTHHLKGAEVVDWSDAEYVGKAIRIGAGMQGWEVGEAARAAGLVVVTGACPTVGIAGGYTQSGGHSPLSTAFGLSADNTLAFEVVLADGGRVVVADAASPEFADLFWALSGSGAGNFGVVVSVTLRAHPDAVTGGASFTVAAPGALEAWHAALPGIIAEGAQATYTASGGDKLWVPTVTGYGLTGADMERILAPFAEAMRAIGVALPVAYTEFASYHDHYWHYLGPPPAGTFGNAESQLMGGRLIPAHLLPRAGPAIKETIRLGSTLIGVALNVSRFASPSRRAVLPQWRDALIMSAYELTFSPGAPISQLHAQQDLMTNTIMPVVEAVLPDTGAYINEADFQQRDWQSVFYGANYGRLLRVKRKYDPRGLLYNSIAVGSERWEVRKDGRMCATQHGV</sequence>
<gene>
    <name evidence="4" type="ORF">ESCO_003313</name>
</gene>
<dbReference type="Pfam" id="PF01565">
    <property type="entry name" value="FAD_binding_4"/>
    <property type="match status" value="1"/>
</dbReference>
<dbReference type="GO" id="GO:0016491">
    <property type="term" value="F:oxidoreductase activity"/>
    <property type="evidence" value="ECO:0007669"/>
    <property type="project" value="UniProtKB-KW"/>
</dbReference>
<dbReference type="PANTHER" id="PTHR13878:SF91">
    <property type="entry name" value="FAD BINDING DOMAIN PROTEIN (AFU_ORTHOLOGUE AFUA_6G12070)-RELATED"/>
    <property type="match status" value="1"/>
</dbReference>
<dbReference type="SUPFAM" id="SSF56176">
    <property type="entry name" value="FAD-binding/transporter-associated domain-like"/>
    <property type="match status" value="1"/>
</dbReference>
<dbReference type="InterPro" id="IPR016169">
    <property type="entry name" value="FAD-bd_PCMH_sub2"/>
</dbReference>
<dbReference type="Proteomes" id="UP000053831">
    <property type="component" value="Unassembled WGS sequence"/>
</dbReference>
<evidence type="ECO:0000313" key="5">
    <source>
        <dbReference type="Proteomes" id="UP000053831"/>
    </source>
</evidence>
<dbReference type="InterPro" id="IPR006094">
    <property type="entry name" value="Oxid_FAD_bind_N"/>
</dbReference>
<dbReference type="GO" id="GO:0071949">
    <property type="term" value="F:FAD binding"/>
    <property type="evidence" value="ECO:0007669"/>
    <property type="project" value="InterPro"/>
</dbReference>
<evidence type="ECO:0000256" key="1">
    <source>
        <dbReference type="ARBA" id="ARBA00005466"/>
    </source>
</evidence>
<organism evidence="4 5">
    <name type="scientific">Escovopsis weberi</name>
    <dbReference type="NCBI Taxonomy" id="150374"/>
    <lineage>
        <taxon>Eukaryota</taxon>
        <taxon>Fungi</taxon>
        <taxon>Dikarya</taxon>
        <taxon>Ascomycota</taxon>
        <taxon>Pezizomycotina</taxon>
        <taxon>Sordariomycetes</taxon>
        <taxon>Hypocreomycetidae</taxon>
        <taxon>Hypocreales</taxon>
        <taxon>Hypocreaceae</taxon>
        <taxon>Escovopsis</taxon>
    </lineage>
</organism>
<dbReference type="Gene3D" id="3.40.462.20">
    <property type="match status" value="1"/>
</dbReference>
<feature type="domain" description="FAD-binding PCMH-type" evidence="3">
    <location>
        <begin position="37"/>
        <end position="219"/>
    </location>
</feature>
<dbReference type="EMBL" id="LGSR01000022">
    <property type="protein sequence ID" value="KOS18153.1"/>
    <property type="molecule type" value="Genomic_DNA"/>
</dbReference>
<evidence type="ECO:0000259" key="3">
    <source>
        <dbReference type="PROSITE" id="PS51387"/>
    </source>
</evidence>
<keyword evidence="2" id="KW-0560">Oxidoreductase</keyword>
<evidence type="ECO:0000256" key="2">
    <source>
        <dbReference type="ARBA" id="ARBA00023002"/>
    </source>
</evidence>
<dbReference type="Gene3D" id="3.30.465.10">
    <property type="match status" value="2"/>
</dbReference>
<dbReference type="AlphaFoldDB" id="A0A0N0RT46"/>
<dbReference type="InterPro" id="IPR036318">
    <property type="entry name" value="FAD-bd_PCMH-like_sf"/>
</dbReference>
<reference evidence="4 5" key="1">
    <citation type="submission" date="2015-07" db="EMBL/GenBank/DDBJ databases">
        <title>The genome of the fungus Escovopsis weberi, a specialized disease agent of ant agriculture.</title>
        <authorList>
            <person name="de Man T.J."/>
            <person name="Stajich J.E."/>
            <person name="Kubicek C.P."/>
            <person name="Chenthamara K."/>
            <person name="Atanasova L."/>
            <person name="Druzhinina I.S."/>
            <person name="Birnbaum S."/>
            <person name="Barribeau S.M."/>
            <person name="Teiling C."/>
            <person name="Suen G."/>
            <person name="Currie C."/>
            <person name="Gerardo N.M."/>
        </authorList>
    </citation>
    <scope>NUCLEOTIDE SEQUENCE [LARGE SCALE GENOMIC DNA]</scope>
</reference>
<keyword evidence="5" id="KW-1185">Reference proteome</keyword>
<evidence type="ECO:0000313" key="4">
    <source>
        <dbReference type="EMBL" id="KOS18153.1"/>
    </source>
</evidence>
<dbReference type="InterPro" id="IPR012951">
    <property type="entry name" value="BBE"/>
</dbReference>
<dbReference type="PROSITE" id="PS51387">
    <property type="entry name" value="FAD_PCMH"/>
    <property type="match status" value="1"/>
</dbReference>
<proteinExistence type="inferred from homology"/>
<comment type="similarity">
    <text evidence="1">Belongs to the oxygen-dependent FAD-linked oxidoreductase family.</text>
</comment>
<dbReference type="Pfam" id="PF08031">
    <property type="entry name" value="BBE"/>
    <property type="match status" value="1"/>
</dbReference>
<dbReference type="STRING" id="150374.A0A0N0RT46"/>
<dbReference type="InterPro" id="IPR050432">
    <property type="entry name" value="FAD-linked_Oxidoreductases_BP"/>
</dbReference>
<protein>
    <submittedName>
        <fullName evidence="4">6-hydroxy-D-nicotine oxidase</fullName>
    </submittedName>
</protein>
<dbReference type="PANTHER" id="PTHR13878">
    <property type="entry name" value="GULONOLACTONE OXIDASE"/>
    <property type="match status" value="1"/>
</dbReference>
<name>A0A0N0RT46_ESCWE</name>
<dbReference type="OrthoDB" id="9983560at2759"/>
<comment type="caution">
    <text evidence="4">The sequence shown here is derived from an EMBL/GenBank/DDBJ whole genome shotgun (WGS) entry which is preliminary data.</text>
</comment>
<dbReference type="InterPro" id="IPR016166">
    <property type="entry name" value="FAD-bd_PCMH"/>
</dbReference>
<accession>A0A0N0RT46</accession>